<feature type="transmembrane region" description="Helical" evidence="6">
    <location>
        <begin position="107"/>
        <end position="124"/>
    </location>
</feature>
<feature type="transmembrane region" description="Helical" evidence="6">
    <location>
        <begin position="78"/>
        <end position="101"/>
    </location>
</feature>
<proteinExistence type="predicted"/>
<dbReference type="RefSeq" id="WP_366923706.1">
    <property type="nucleotide sequence ID" value="NZ_CP121694.1"/>
</dbReference>
<evidence type="ECO:0000256" key="3">
    <source>
        <dbReference type="ARBA" id="ARBA00022692"/>
    </source>
</evidence>
<keyword evidence="3 6" id="KW-0812">Transmembrane</keyword>
<name>A0AAU0UJ64_9FIRM</name>
<evidence type="ECO:0000256" key="2">
    <source>
        <dbReference type="ARBA" id="ARBA00022475"/>
    </source>
</evidence>
<accession>A0AAU0UJ64</accession>
<dbReference type="InterPro" id="IPR005598">
    <property type="entry name" value="ATP_synth_I"/>
</dbReference>
<evidence type="ECO:0000256" key="4">
    <source>
        <dbReference type="ARBA" id="ARBA00022989"/>
    </source>
</evidence>
<protein>
    <submittedName>
        <fullName evidence="7">ATP synthase subunit I</fullName>
    </submittedName>
</protein>
<feature type="transmembrane region" description="Helical" evidence="6">
    <location>
        <begin position="20"/>
        <end position="43"/>
    </location>
</feature>
<dbReference type="AlphaFoldDB" id="A0AAU0UJ64"/>
<evidence type="ECO:0000256" key="5">
    <source>
        <dbReference type="ARBA" id="ARBA00023136"/>
    </source>
</evidence>
<gene>
    <name evidence="7" type="ORF">MFMK1_000619</name>
</gene>
<evidence type="ECO:0000313" key="7">
    <source>
        <dbReference type="EMBL" id="WRO20829.1"/>
    </source>
</evidence>
<dbReference type="Proteomes" id="UP001329915">
    <property type="component" value="Chromosome"/>
</dbReference>
<dbReference type="Pfam" id="PF03899">
    <property type="entry name" value="ATP-synt_I"/>
    <property type="match status" value="1"/>
</dbReference>
<reference evidence="7 8" key="1">
    <citation type="submission" date="2023-04" db="EMBL/GenBank/DDBJ databases">
        <authorList>
            <person name="Hsu D."/>
        </authorList>
    </citation>
    <scope>NUCLEOTIDE SEQUENCE [LARGE SCALE GENOMIC DNA]</scope>
    <source>
        <strain evidence="7 8">MK1</strain>
    </source>
</reference>
<dbReference type="EMBL" id="CP121694">
    <property type="protein sequence ID" value="WRO20829.1"/>
    <property type="molecule type" value="Genomic_DNA"/>
</dbReference>
<comment type="subcellular location">
    <subcellularLocation>
        <location evidence="1">Cell membrane</location>
        <topology evidence="1">Multi-pass membrane protein</topology>
    </subcellularLocation>
</comment>
<evidence type="ECO:0000256" key="6">
    <source>
        <dbReference type="SAM" id="Phobius"/>
    </source>
</evidence>
<evidence type="ECO:0000256" key="1">
    <source>
        <dbReference type="ARBA" id="ARBA00004651"/>
    </source>
</evidence>
<dbReference type="GO" id="GO:0005886">
    <property type="term" value="C:plasma membrane"/>
    <property type="evidence" value="ECO:0007669"/>
    <property type="project" value="UniProtKB-SubCell"/>
</dbReference>
<sequence>MKSLGQYQQAQLPKIRQIIVMGLVLAGIAVIFGQFSVAMGIAAGVPVSVINYYLMVSAIDSAATAEGETTQTFFMRRFLYRTLITFTTLFLSLLGGVQFMLGMAVGLSLQMLVHLLEGISLIFYKRG</sequence>
<keyword evidence="5 6" id="KW-0472">Membrane</keyword>
<keyword evidence="2" id="KW-1003">Cell membrane</keyword>
<organism evidence="7 8">
    <name type="scientific">Metallumcola ferriviriculae</name>
    <dbReference type="NCBI Taxonomy" id="3039180"/>
    <lineage>
        <taxon>Bacteria</taxon>
        <taxon>Bacillati</taxon>
        <taxon>Bacillota</taxon>
        <taxon>Clostridia</taxon>
        <taxon>Neomoorellales</taxon>
        <taxon>Desulfitibacteraceae</taxon>
        <taxon>Metallumcola</taxon>
    </lineage>
</organism>
<dbReference type="KEGG" id="dbc:MFMK1_000619"/>
<evidence type="ECO:0000313" key="8">
    <source>
        <dbReference type="Proteomes" id="UP001329915"/>
    </source>
</evidence>
<keyword evidence="4 6" id="KW-1133">Transmembrane helix</keyword>
<keyword evidence="8" id="KW-1185">Reference proteome</keyword>